<proteinExistence type="predicted"/>
<name>A0ACC2DX84_DIPCM</name>
<dbReference type="EMBL" id="CM055095">
    <property type="protein sequence ID" value="KAJ7558858.1"/>
    <property type="molecule type" value="Genomic_DNA"/>
</dbReference>
<protein>
    <submittedName>
        <fullName evidence="1">Uncharacterized protein</fullName>
    </submittedName>
</protein>
<sequence>MEGNKRYHFVLVHGLSHGAWCWYKTIDLLEKAGHKATAIDLAACGLHPADLTRITSFKQYNQPLIDVLASLEPSEKVILVGHSMGGVSLIDAAGRFPNKIAVAVYVSAMMLFGGFRISEYLQMLEDDAKITTEMVYGEDPENPLVGMKFIDDLVPKHLYNLCPSQDIVLSGLLRRPFPSCCLKAEIKHSVEVIESVPRVFVKLEKDNAILVSIQDAMIRKHPPAQVLSLITDHSPFFSSPKELNDLLLQIAETYNS</sequence>
<comment type="caution">
    <text evidence="1">The sequence shown here is derived from an EMBL/GenBank/DDBJ whole genome shotgun (WGS) entry which is preliminary data.</text>
</comment>
<gene>
    <name evidence="1" type="ORF">O6H91_04G059000</name>
</gene>
<dbReference type="Proteomes" id="UP001162992">
    <property type="component" value="Chromosome 4"/>
</dbReference>
<accession>A0ACC2DX84</accession>
<organism evidence="1 2">
    <name type="scientific">Diphasiastrum complanatum</name>
    <name type="common">Issler's clubmoss</name>
    <name type="synonym">Lycopodium complanatum</name>
    <dbReference type="NCBI Taxonomy" id="34168"/>
    <lineage>
        <taxon>Eukaryota</taxon>
        <taxon>Viridiplantae</taxon>
        <taxon>Streptophyta</taxon>
        <taxon>Embryophyta</taxon>
        <taxon>Tracheophyta</taxon>
        <taxon>Lycopodiopsida</taxon>
        <taxon>Lycopodiales</taxon>
        <taxon>Lycopodiaceae</taxon>
        <taxon>Lycopodioideae</taxon>
        <taxon>Diphasiastrum</taxon>
    </lineage>
</organism>
<reference evidence="2" key="1">
    <citation type="journal article" date="2024" name="Proc. Natl. Acad. Sci. U.S.A.">
        <title>Extraordinary preservation of gene collinearity over three hundred million years revealed in homosporous lycophytes.</title>
        <authorList>
            <person name="Li C."/>
            <person name="Wickell D."/>
            <person name="Kuo L.Y."/>
            <person name="Chen X."/>
            <person name="Nie B."/>
            <person name="Liao X."/>
            <person name="Peng D."/>
            <person name="Ji J."/>
            <person name="Jenkins J."/>
            <person name="Williams M."/>
            <person name="Shu S."/>
            <person name="Plott C."/>
            <person name="Barry K."/>
            <person name="Rajasekar S."/>
            <person name="Grimwood J."/>
            <person name="Han X."/>
            <person name="Sun S."/>
            <person name="Hou Z."/>
            <person name="He W."/>
            <person name="Dai G."/>
            <person name="Sun C."/>
            <person name="Schmutz J."/>
            <person name="Leebens-Mack J.H."/>
            <person name="Li F.W."/>
            <person name="Wang L."/>
        </authorList>
    </citation>
    <scope>NUCLEOTIDE SEQUENCE [LARGE SCALE GENOMIC DNA]</scope>
    <source>
        <strain evidence="2">cv. PW_Plant_1</strain>
    </source>
</reference>
<evidence type="ECO:0000313" key="2">
    <source>
        <dbReference type="Proteomes" id="UP001162992"/>
    </source>
</evidence>
<keyword evidence="2" id="KW-1185">Reference proteome</keyword>
<evidence type="ECO:0000313" key="1">
    <source>
        <dbReference type="EMBL" id="KAJ7558858.1"/>
    </source>
</evidence>